<keyword evidence="3" id="KW-1185">Reference proteome</keyword>
<proteinExistence type="predicted"/>
<evidence type="ECO:0000313" key="2">
    <source>
        <dbReference type="EMBL" id="KWT84033.1"/>
    </source>
</evidence>
<dbReference type="EMBL" id="LNQR01000070">
    <property type="protein sequence ID" value="KWT84033.1"/>
    <property type="molecule type" value="Genomic_DNA"/>
</dbReference>
<evidence type="ECO:0000256" key="1">
    <source>
        <dbReference type="SAM" id="SignalP"/>
    </source>
</evidence>
<evidence type="ECO:0000313" key="3">
    <source>
        <dbReference type="Proteomes" id="UP000060487"/>
    </source>
</evidence>
<protein>
    <recommendedName>
        <fullName evidence="4">DUF1344 domain-containing protein</fullName>
    </recommendedName>
</protein>
<reference evidence="2 3" key="1">
    <citation type="submission" date="2015-11" db="EMBL/GenBank/DDBJ databases">
        <authorList>
            <person name="Lin W."/>
        </authorList>
    </citation>
    <scope>NUCLEOTIDE SEQUENCE [LARGE SCALE GENOMIC DNA]</scope>
    <source>
        <strain evidence="2 3">HCH-1</strain>
    </source>
</reference>
<organism evidence="2 3">
    <name type="scientific">Candidatus Magnetominusculus xianensis</name>
    <dbReference type="NCBI Taxonomy" id="1748249"/>
    <lineage>
        <taxon>Bacteria</taxon>
        <taxon>Pseudomonadati</taxon>
        <taxon>Nitrospirota</taxon>
        <taxon>Nitrospiria</taxon>
        <taxon>Nitrospirales</taxon>
        <taxon>Nitrospiraceae</taxon>
        <taxon>Candidatus Magnetominusculus</taxon>
    </lineage>
</organism>
<keyword evidence="1" id="KW-0732">Signal</keyword>
<feature type="chain" id="PRO_5046185971" description="DUF1344 domain-containing protein" evidence="1">
    <location>
        <begin position="23"/>
        <end position="96"/>
    </location>
</feature>
<name>A0ABR5SFJ1_9BACT</name>
<gene>
    <name evidence="2" type="ORF">ASN18_1960</name>
</gene>
<dbReference type="Proteomes" id="UP000060487">
    <property type="component" value="Unassembled WGS sequence"/>
</dbReference>
<comment type="caution">
    <text evidence="2">The sequence shown here is derived from an EMBL/GenBank/DDBJ whole genome shotgun (WGS) entry which is preliminary data.</text>
</comment>
<evidence type="ECO:0008006" key="4">
    <source>
        <dbReference type="Google" id="ProtNLM"/>
    </source>
</evidence>
<accession>A0ABR5SFJ1</accession>
<dbReference type="RefSeq" id="WP_157072927.1">
    <property type="nucleotide sequence ID" value="NZ_LNQR01000070.1"/>
</dbReference>
<feature type="signal peptide" evidence="1">
    <location>
        <begin position="1"/>
        <end position="22"/>
    </location>
</feature>
<sequence length="96" mass="10367">MRRLVIAAIVALVIGISGVISAADGKYEVKPSATMKEILFERTGKRVMIKTDSGEALEGTLTTVGDQVAHLSKLTGKDYYDAVIRIDKITSVVFKP</sequence>